<name>A0ABW1RT87_9LACO</name>
<reference evidence="2" key="1">
    <citation type="journal article" date="2019" name="Int. J. Syst. Evol. Microbiol.">
        <title>The Global Catalogue of Microorganisms (GCM) 10K type strain sequencing project: providing services to taxonomists for standard genome sequencing and annotation.</title>
        <authorList>
            <consortium name="The Broad Institute Genomics Platform"/>
            <consortium name="The Broad Institute Genome Sequencing Center for Infectious Disease"/>
            <person name="Wu L."/>
            <person name="Ma J."/>
        </authorList>
    </citation>
    <scope>NUCLEOTIDE SEQUENCE [LARGE SCALE GENOMIC DNA]</scope>
    <source>
        <strain evidence="2">CCM 8924</strain>
    </source>
</reference>
<gene>
    <name evidence="1" type="ORF">ACFQGR_04590</name>
</gene>
<proteinExistence type="predicted"/>
<evidence type="ECO:0000313" key="2">
    <source>
        <dbReference type="Proteomes" id="UP001596158"/>
    </source>
</evidence>
<dbReference type="EMBL" id="JBHSSG010000010">
    <property type="protein sequence ID" value="MFC6178663.1"/>
    <property type="molecule type" value="Genomic_DNA"/>
</dbReference>
<accession>A0ABW1RT87</accession>
<comment type="caution">
    <text evidence="1">The sequence shown here is derived from an EMBL/GenBank/DDBJ whole genome shotgun (WGS) entry which is preliminary data.</text>
</comment>
<keyword evidence="2" id="KW-1185">Reference proteome</keyword>
<dbReference type="RefSeq" id="WP_137600626.1">
    <property type="nucleotide sequence ID" value="NZ_BJDT01000004.1"/>
</dbReference>
<organism evidence="1 2">
    <name type="scientific">Weissella sagaensis</name>
    <dbReference type="NCBI Taxonomy" id="2559928"/>
    <lineage>
        <taxon>Bacteria</taxon>
        <taxon>Bacillati</taxon>
        <taxon>Bacillota</taxon>
        <taxon>Bacilli</taxon>
        <taxon>Lactobacillales</taxon>
        <taxon>Lactobacillaceae</taxon>
        <taxon>Weissella</taxon>
    </lineage>
</organism>
<dbReference type="Proteomes" id="UP001596158">
    <property type="component" value="Unassembled WGS sequence"/>
</dbReference>
<protein>
    <submittedName>
        <fullName evidence="1">Uncharacterized protein</fullName>
    </submittedName>
</protein>
<evidence type="ECO:0000313" key="1">
    <source>
        <dbReference type="EMBL" id="MFC6178663.1"/>
    </source>
</evidence>
<sequence length="301" mass="34030">MIYLTNGVRQKQYTTINNTDDFNHLLHATRAPQQALNMTAEQLAEYKRDTAPYAIYGEVSGMTRQDDVINRTVLFIDVDDEGNYTDTGNRMGDLLRAFGTSFVIYPTISNGIKQGARLRVGVSLDRAVNVDEYAKVSNVLTKTIDIKGDTTAINQSFKQLQGLYVQTSQNSQYVPNIEDVAQGLPVDKVIEAYNANPEKYQEKTTRKQMIDVDDESSDIPKYAQTNRKIIACLLDPESNYMMFGGWDNMLTALGGWTLRNTYGNYRMTADVLEAVNNMGSDPIDNKELGNKFKSWAERWTY</sequence>